<comment type="caution">
    <text evidence="2">The sequence shown here is derived from an EMBL/GenBank/DDBJ whole genome shotgun (WGS) entry which is preliminary data.</text>
</comment>
<protein>
    <submittedName>
        <fullName evidence="2">Uncharacterized protein</fullName>
    </submittedName>
</protein>
<evidence type="ECO:0000313" key="3">
    <source>
        <dbReference type="Proteomes" id="UP000435036"/>
    </source>
</evidence>
<dbReference type="RefSeq" id="WP_160370165.1">
    <property type="nucleotide sequence ID" value="NZ_WSQA01000013.1"/>
</dbReference>
<dbReference type="Proteomes" id="UP000435036">
    <property type="component" value="Unassembled WGS sequence"/>
</dbReference>
<feature type="compositionally biased region" description="Basic and acidic residues" evidence="1">
    <location>
        <begin position="26"/>
        <end position="37"/>
    </location>
</feature>
<feature type="region of interest" description="Disordered" evidence="1">
    <location>
        <begin position="26"/>
        <end position="45"/>
    </location>
</feature>
<dbReference type="AlphaFoldDB" id="A0A6N8L339"/>
<evidence type="ECO:0000313" key="2">
    <source>
        <dbReference type="EMBL" id="MVZ63449.1"/>
    </source>
</evidence>
<dbReference type="EMBL" id="WSQA01000013">
    <property type="protein sequence ID" value="MVZ63449.1"/>
    <property type="molecule type" value="Genomic_DNA"/>
</dbReference>
<sequence length="172" mass="19226">MKFIYYPFSILLSLCFACGNTDQQKKDSLDSNARTEENTTENQVDAGQEVPYVLAQHYFVKYTVAEDKNGAFKIESQAEFDELFAAAASMGNNGMPTIIDFNQQFVIAIISPSSDLAPQIDQISLKKLADGLHLNYKETLGEKQSFTMRPVALLIVDKQFDGPLKSEILQEI</sequence>
<name>A0A6N8L339_9SPHI</name>
<evidence type="ECO:0000256" key="1">
    <source>
        <dbReference type="SAM" id="MobiDB-lite"/>
    </source>
</evidence>
<proteinExistence type="predicted"/>
<accession>A0A6N8L339</accession>
<keyword evidence="3" id="KW-1185">Reference proteome</keyword>
<dbReference type="OrthoDB" id="8613168at2"/>
<organism evidence="2 3">
    <name type="scientific">Sphingobacterium humi</name>
    <dbReference type="NCBI Taxonomy" id="1796905"/>
    <lineage>
        <taxon>Bacteria</taxon>
        <taxon>Pseudomonadati</taxon>
        <taxon>Bacteroidota</taxon>
        <taxon>Sphingobacteriia</taxon>
        <taxon>Sphingobacteriales</taxon>
        <taxon>Sphingobacteriaceae</taxon>
        <taxon>Sphingobacterium</taxon>
    </lineage>
</organism>
<gene>
    <name evidence="2" type="ORF">GQF63_15585</name>
</gene>
<reference evidence="2 3" key="1">
    <citation type="submission" date="2019-12" db="EMBL/GenBank/DDBJ databases">
        <authorList>
            <person name="Dong K."/>
        </authorList>
    </citation>
    <scope>NUCLEOTIDE SEQUENCE [LARGE SCALE GENOMIC DNA]</scope>
    <source>
        <strain evidence="2 3">JCM 31225</strain>
    </source>
</reference>